<reference evidence="2 3" key="1">
    <citation type="submission" date="2019-07" db="EMBL/GenBank/DDBJ databases">
        <title>De Novo Assembly of kiwifruit Actinidia rufa.</title>
        <authorList>
            <person name="Sugita-Konishi S."/>
            <person name="Sato K."/>
            <person name="Mori E."/>
            <person name="Abe Y."/>
            <person name="Kisaki G."/>
            <person name="Hamano K."/>
            <person name="Suezawa K."/>
            <person name="Otani M."/>
            <person name="Fukuda T."/>
            <person name="Manabe T."/>
            <person name="Gomi K."/>
            <person name="Tabuchi M."/>
            <person name="Akimitsu K."/>
            <person name="Kataoka I."/>
        </authorList>
    </citation>
    <scope>NUCLEOTIDE SEQUENCE [LARGE SCALE GENOMIC DNA]</scope>
    <source>
        <strain evidence="3">cv. Fuchu</strain>
    </source>
</reference>
<evidence type="ECO:0000313" key="2">
    <source>
        <dbReference type="EMBL" id="GFZ19850.1"/>
    </source>
</evidence>
<dbReference type="OrthoDB" id="773117at2759"/>
<dbReference type="InterPro" id="IPR040381">
    <property type="entry name" value="At4g14450-like"/>
</dbReference>
<dbReference type="PANTHER" id="PTHR33912">
    <property type="entry name" value="OS01G0939400 PROTEIN"/>
    <property type="match status" value="1"/>
</dbReference>
<name>A0A7J0H9Q3_9ERIC</name>
<evidence type="ECO:0000256" key="1">
    <source>
        <dbReference type="SAM" id="MobiDB-lite"/>
    </source>
</evidence>
<evidence type="ECO:0000313" key="3">
    <source>
        <dbReference type="Proteomes" id="UP000585474"/>
    </source>
</evidence>
<dbReference type="AlphaFoldDB" id="A0A7J0H9Q3"/>
<dbReference type="EMBL" id="BJWL01000028">
    <property type="protein sequence ID" value="GFZ19850.1"/>
    <property type="molecule type" value="Genomic_DNA"/>
</dbReference>
<gene>
    <name evidence="2" type="ORF">Acr_28g0005550</name>
</gene>
<dbReference type="PANTHER" id="PTHR33912:SF5">
    <property type="entry name" value="F22G5.17"/>
    <property type="match status" value="1"/>
</dbReference>
<dbReference type="Proteomes" id="UP000585474">
    <property type="component" value="Unassembled WGS sequence"/>
</dbReference>
<organism evidence="2 3">
    <name type="scientific">Actinidia rufa</name>
    <dbReference type="NCBI Taxonomy" id="165716"/>
    <lineage>
        <taxon>Eukaryota</taxon>
        <taxon>Viridiplantae</taxon>
        <taxon>Streptophyta</taxon>
        <taxon>Embryophyta</taxon>
        <taxon>Tracheophyta</taxon>
        <taxon>Spermatophyta</taxon>
        <taxon>Magnoliopsida</taxon>
        <taxon>eudicotyledons</taxon>
        <taxon>Gunneridae</taxon>
        <taxon>Pentapetalae</taxon>
        <taxon>asterids</taxon>
        <taxon>Ericales</taxon>
        <taxon>Actinidiaceae</taxon>
        <taxon>Actinidia</taxon>
    </lineage>
</organism>
<keyword evidence="3" id="KW-1185">Reference proteome</keyword>
<feature type="region of interest" description="Disordered" evidence="1">
    <location>
        <begin position="1"/>
        <end position="22"/>
    </location>
</feature>
<feature type="compositionally biased region" description="Polar residues" evidence="1">
    <location>
        <begin position="1"/>
        <end position="12"/>
    </location>
</feature>
<sequence>MEISINGNSHSKTPIAKPPTRLQKYAPPALQLGQVTGNKAASCYTIPLLSPLILSPQPLEEREERRLVGGAGVGNGELQGTHDNNNTIMPPLSSGDWQHPVVEAAFPDTLALFSFFQSQCTIVNRAQ</sequence>
<comment type="caution">
    <text evidence="2">The sequence shown here is derived from an EMBL/GenBank/DDBJ whole genome shotgun (WGS) entry which is preliminary data.</text>
</comment>
<accession>A0A7J0H9Q3</accession>
<feature type="region of interest" description="Disordered" evidence="1">
    <location>
        <begin position="60"/>
        <end position="92"/>
    </location>
</feature>
<proteinExistence type="predicted"/>
<protein>
    <submittedName>
        <fullName evidence="2">Uncharacterized protein</fullName>
    </submittedName>
</protein>